<evidence type="ECO:0000313" key="3">
    <source>
        <dbReference type="Proteomes" id="UP000663825"/>
    </source>
</evidence>
<dbReference type="EMBL" id="CAJOBP010009141">
    <property type="protein sequence ID" value="CAF4547233.1"/>
    <property type="molecule type" value="Genomic_DNA"/>
</dbReference>
<protein>
    <submittedName>
        <fullName evidence="1">Uncharacterized protein</fullName>
    </submittedName>
</protein>
<dbReference type="Proteomes" id="UP000663825">
    <property type="component" value="Unassembled WGS sequence"/>
</dbReference>
<comment type="caution">
    <text evidence="1">The sequence shown here is derived from an EMBL/GenBank/DDBJ whole genome shotgun (WGS) entry which is preliminary data.</text>
</comment>
<proteinExistence type="predicted"/>
<gene>
    <name evidence="1" type="ORF">TIS948_LOCUS17257</name>
    <name evidence="2" type="ORF">UJA718_LOCUS29130</name>
</gene>
<dbReference type="Proteomes" id="UP000663873">
    <property type="component" value="Unassembled WGS sequence"/>
</dbReference>
<organism evidence="1 3">
    <name type="scientific">Rotaria socialis</name>
    <dbReference type="NCBI Taxonomy" id="392032"/>
    <lineage>
        <taxon>Eukaryota</taxon>
        <taxon>Metazoa</taxon>
        <taxon>Spiralia</taxon>
        <taxon>Gnathifera</taxon>
        <taxon>Rotifera</taxon>
        <taxon>Eurotatoria</taxon>
        <taxon>Bdelloidea</taxon>
        <taxon>Philodinida</taxon>
        <taxon>Philodinidae</taxon>
        <taxon>Rotaria</taxon>
    </lineage>
</organism>
<sequence>MHRGTLPSIVTQDIVDSYLTCHDQLIVSHTLAEYLHINDGLLSTILISAHQIDLCNLFRTLIKNNSRYIEQEESLLFRDTLISWPYLLPRSFDFITLNKVWAYYRTDLFCLYVRLFSYSPFVYRPKYTLINIFKVPFILQPDCLSFYEQSFFQLYGENSPTSPEIVCTFQEFYLNLIQRFQFDKIAPFIDFNKFNLAGGSVLISMLRHAPQPITSDLDFFYVGPTFNNFIQSFATVRQNLSNLYIVKQAILLKRRVYQLEIIFASTMAEVLRKSNKPNKIVLQFIYHPSISSIQTYLMAFDLDIVQISYNGKEVLCTWSFIRALNTGTFICFNLTNDLSTLGRTVLRIAKYCERNFRFLYPHNFQIERFLSSPVNQSNINQPNYYSISDVQFGSNNDFFQLQKKFVNILINQNF</sequence>
<evidence type="ECO:0000313" key="4">
    <source>
        <dbReference type="Proteomes" id="UP000663873"/>
    </source>
</evidence>
<reference evidence="1" key="1">
    <citation type="submission" date="2021-02" db="EMBL/GenBank/DDBJ databases">
        <authorList>
            <person name="Nowell W R."/>
        </authorList>
    </citation>
    <scope>NUCLEOTIDE SEQUENCE</scope>
</reference>
<dbReference type="EMBL" id="CAJNXB010002903">
    <property type="protein sequence ID" value="CAF3286952.1"/>
    <property type="molecule type" value="Genomic_DNA"/>
</dbReference>
<evidence type="ECO:0000313" key="2">
    <source>
        <dbReference type="EMBL" id="CAF4547233.1"/>
    </source>
</evidence>
<keyword evidence="4" id="KW-1185">Reference proteome</keyword>
<dbReference type="OrthoDB" id="10027854at2759"/>
<evidence type="ECO:0000313" key="1">
    <source>
        <dbReference type="EMBL" id="CAF3286952.1"/>
    </source>
</evidence>
<name>A0A817SEH4_9BILA</name>
<accession>A0A817SEH4</accession>
<dbReference type="AlphaFoldDB" id="A0A817SEH4"/>